<name>A0A8S1PUV1_PARPR</name>
<gene>
    <name evidence="1" type="ORF">PPRIM_AZ9-3.1.T1320141</name>
</gene>
<dbReference type="Proteomes" id="UP000688137">
    <property type="component" value="Unassembled WGS sequence"/>
</dbReference>
<protein>
    <submittedName>
        <fullName evidence="1">Uncharacterized protein</fullName>
    </submittedName>
</protein>
<keyword evidence="2" id="KW-1185">Reference proteome</keyword>
<evidence type="ECO:0000313" key="1">
    <source>
        <dbReference type="EMBL" id="CAD8107087.1"/>
    </source>
</evidence>
<evidence type="ECO:0000313" key="2">
    <source>
        <dbReference type="Proteomes" id="UP000688137"/>
    </source>
</evidence>
<accession>A0A8S1PUV1</accession>
<sequence length="133" mass="15858">MIKCQNFHYSCGMCGEMEELDCIICVDTDYIYLVGNTFFCKEGYYYPDTEKQRCIRLNIQSTKISTSNFNTVRQFVSSLNKFKCLQKQQDDIQNQVFRLLYYQSLKNAIIKVSHEMQQKLNVNYVQFHKQNIQ</sequence>
<comment type="caution">
    <text evidence="1">The sequence shown here is derived from an EMBL/GenBank/DDBJ whole genome shotgun (WGS) entry which is preliminary data.</text>
</comment>
<reference evidence="1" key="1">
    <citation type="submission" date="2021-01" db="EMBL/GenBank/DDBJ databases">
        <authorList>
            <consortium name="Genoscope - CEA"/>
            <person name="William W."/>
        </authorList>
    </citation>
    <scope>NUCLEOTIDE SEQUENCE</scope>
</reference>
<dbReference type="AlphaFoldDB" id="A0A8S1PUV1"/>
<proteinExistence type="predicted"/>
<dbReference type="EMBL" id="CAJJDM010000135">
    <property type="protein sequence ID" value="CAD8107087.1"/>
    <property type="molecule type" value="Genomic_DNA"/>
</dbReference>
<organism evidence="1 2">
    <name type="scientific">Paramecium primaurelia</name>
    <dbReference type="NCBI Taxonomy" id="5886"/>
    <lineage>
        <taxon>Eukaryota</taxon>
        <taxon>Sar</taxon>
        <taxon>Alveolata</taxon>
        <taxon>Ciliophora</taxon>
        <taxon>Intramacronucleata</taxon>
        <taxon>Oligohymenophorea</taxon>
        <taxon>Peniculida</taxon>
        <taxon>Parameciidae</taxon>
        <taxon>Paramecium</taxon>
    </lineage>
</organism>